<evidence type="ECO:0000313" key="1">
    <source>
        <dbReference type="EMBL" id="TYO84531.1"/>
    </source>
</evidence>
<organism evidence="1 2">
    <name type="scientific">Elizabethkingia miricola</name>
    <name type="common">Chryseobacterium miricola</name>
    <dbReference type="NCBI Taxonomy" id="172045"/>
    <lineage>
        <taxon>Bacteria</taxon>
        <taxon>Pseudomonadati</taxon>
        <taxon>Bacteroidota</taxon>
        <taxon>Flavobacteriia</taxon>
        <taxon>Flavobacteriales</taxon>
        <taxon>Weeksellaceae</taxon>
        <taxon>Elizabethkingia</taxon>
    </lineage>
</organism>
<keyword evidence="2" id="KW-1185">Reference proteome</keyword>
<dbReference type="Proteomes" id="UP000324513">
    <property type="component" value="Unassembled WGS sequence"/>
</dbReference>
<evidence type="ECO:0000313" key="2">
    <source>
        <dbReference type="Proteomes" id="UP000324513"/>
    </source>
</evidence>
<accession>A0ABY3NAQ0</accession>
<dbReference type="RefSeq" id="WP_065082340.1">
    <property type="nucleotide sequence ID" value="NZ_FLSS01000005.1"/>
</dbReference>
<protein>
    <submittedName>
        <fullName evidence="1">Uncharacterized protein</fullName>
    </submittedName>
</protein>
<proteinExistence type="predicted"/>
<dbReference type="EMBL" id="VNHK01000021">
    <property type="protein sequence ID" value="TYO84531.1"/>
    <property type="molecule type" value="Genomic_DNA"/>
</dbReference>
<sequence>MKVTIVIDNSQLIAINNMMAILDTLNFANQGRQQKSSFVICWELRETLLKKAVDKRLSSKPFKLKLPYYKAYALWWFLTEFYILFEFTYSSYEENVWRLITGDLHQKLQ</sequence>
<comment type="caution">
    <text evidence="1">The sequence shown here is derived from an EMBL/GenBank/DDBJ whole genome shotgun (WGS) entry which is preliminary data.</text>
</comment>
<reference evidence="1 2" key="1">
    <citation type="submission" date="2019-07" db="EMBL/GenBank/DDBJ databases">
        <title>Genomic Encyclopedia of Archaeal and Bacterial Type Strains, Phase II (KMG-II): from individual species to whole genera.</title>
        <authorList>
            <person name="Goeker M."/>
        </authorList>
    </citation>
    <scope>NUCLEOTIDE SEQUENCE [LARGE SCALE GENOMIC DNA]</scope>
    <source>
        <strain evidence="1 2">DSM 14571</strain>
    </source>
</reference>
<gene>
    <name evidence="1" type="ORF">LX74_03955</name>
</gene>
<name>A0ABY3NAQ0_ELIMR</name>